<dbReference type="GO" id="GO:0009425">
    <property type="term" value="C:bacterial-type flagellum basal body"/>
    <property type="evidence" value="ECO:0007669"/>
    <property type="project" value="InterPro"/>
</dbReference>
<dbReference type="RefSeq" id="WP_021331029.1">
    <property type="nucleotide sequence ID" value="NZ_AUZJ01000050.1"/>
</dbReference>
<dbReference type="GO" id="GO:0071973">
    <property type="term" value="P:bacterial-type flagellum-dependent cell motility"/>
    <property type="evidence" value="ECO:0007669"/>
    <property type="project" value="InterPro"/>
</dbReference>
<evidence type="ECO:0000256" key="8">
    <source>
        <dbReference type="ARBA" id="ARBA00022989"/>
    </source>
</evidence>
<evidence type="ECO:0000313" key="12">
    <source>
        <dbReference type="EMBL" id="ERK01454.1"/>
    </source>
</evidence>
<evidence type="ECO:0000256" key="1">
    <source>
        <dbReference type="ARBA" id="ARBA00002254"/>
    </source>
</evidence>
<evidence type="ECO:0000313" key="11">
    <source>
        <dbReference type="EMBL" id="ERF60064.1"/>
    </source>
</evidence>
<comment type="similarity">
    <text evidence="3 10">Belongs to the FliL family.</text>
</comment>
<evidence type="ECO:0000256" key="4">
    <source>
        <dbReference type="ARBA" id="ARBA00022475"/>
    </source>
</evidence>
<keyword evidence="11" id="KW-0966">Cell projection</keyword>
<dbReference type="GO" id="GO:0006935">
    <property type="term" value="P:chemotaxis"/>
    <property type="evidence" value="ECO:0007669"/>
    <property type="project" value="UniProtKB-KW"/>
</dbReference>
<feature type="transmembrane region" description="Helical" evidence="10">
    <location>
        <begin position="31"/>
        <end position="53"/>
    </location>
</feature>
<keyword evidence="6 10" id="KW-0812">Transmembrane</keyword>
<comment type="function">
    <text evidence="1 10">Controls the rotational direction of flagella during chemotaxis.</text>
</comment>
<evidence type="ECO:0000256" key="7">
    <source>
        <dbReference type="ARBA" id="ARBA00022779"/>
    </source>
</evidence>
<dbReference type="InterPro" id="IPR005503">
    <property type="entry name" value="FliL"/>
</dbReference>
<dbReference type="EMBL" id="AUZJ01000050">
    <property type="protein sequence ID" value="ERF60064.1"/>
    <property type="molecule type" value="Genomic_DNA"/>
</dbReference>
<keyword evidence="7 10" id="KW-0283">Flagellar rotation</keyword>
<evidence type="ECO:0000256" key="2">
    <source>
        <dbReference type="ARBA" id="ARBA00004162"/>
    </source>
</evidence>
<evidence type="ECO:0000256" key="5">
    <source>
        <dbReference type="ARBA" id="ARBA00022500"/>
    </source>
</evidence>
<protein>
    <recommendedName>
        <fullName evidence="10">Flagellar protein FliL</fullName>
    </recommendedName>
</protein>
<keyword evidence="11" id="KW-0282">Flagellum</keyword>
<organism evidence="11 13">
    <name type="scientific">Treponema socranskii subsp. socranskii VPI DR56BR1116 = ATCC 35536</name>
    <dbReference type="NCBI Taxonomy" id="1125725"/>
    <lineage>
        <taxon>Bacteria</taxon>
        <taxon>Pseudomonadati</taxon>
        <taxon>Spirochaetota</taxon>
        <taxon>Spirochaetia</taxon>
        <taxon>Spirochaetales</taxon>
        <taxon>Treponemataceae</taxon>
        <taxon>Treponema</taxon>
    </lineage>
</organism>
<keyword evidence="5 10" id="KW-0145">Chemotaxis</keyword>
<evidence type="ECO:0000256" key="10">
    <source>
        <dbReference type="RuleBase" id="RU364125"/>
    </source>
</evidence>
<keyword evidence="4 10" id="KW-1003">Cell membrane</keyword>
<keyword evidence="9 10" id="KW-0472">Membrane</keyword>
<sequence>MADNDINFDESASDGGSGVKGKGIGGLVPGLLKWILIALGAVILIVVVVFVTVRIVSSNTSAQTAIPMSDEYHAQREVLDWYSSLGAIRTRTSDDIPASVVVNVFLGYKKDDRVAATEITERRVELTDYLRRYFTQKTIEELKPQNEQKLKIELRNAINDEILSGSKIRDVSFQQLDVIEQ</sequence>
<evidence type="ECO:0000256" key="3">
    <source>
        <dbReference type="ARBA" id="ARBA00008281"/>
    </source>
</evidence>
<evidence type="ECO:0000313" key="14">
    <source>
        <dbReference type="Proteomes" id="UP000016646"/>
    </source>
</evidence>
<dbReference type="Pfam" id="PF03748">
    <property type="entry name" value="FliL"/>
    <property type="match status" value="1"/>
</dbReference>
<dbReference type="STRING" id="1125725.HMPREF1325_1179"/>
<keyword evidence="11" id="KW-0969">Cilium</keyword>
<dbReference type="OrthoDB" id="350725at2"/>
<comment type="caution">
    <text evidence="11">The sequence shown here is derived from an EMBL/GenBank/DDBJ whole genome shotgun (WGS) entry which is preliminary data.</text>
</comment>
<evidence type="ECO:0000256" key="9">
    <source>
        <dbReference type="ARBA" id="ARBA00023136"/>
    </source>
</evidence>
<accession>U1GTX5</accession>
<reference evidence="13 14" key="1">
    <citation type="submission" date="2013-08" db="EMBL/GenBank/DDBJ databases">
        <authorList>
            <person name="Durkin A.S."/>
            <person name="Haft D.R."/>
            <person name="McCorrison J."/>
            <person name="Torralba M."/>
            <person name="Gillis M."/>
            <person name="Haft D.H."/>
            <person name="Methe B."/>
            <person name="Sutton G."/>
            <person name="Nelson K.E."/>
        </authorList>
    </citation>
    <scope>NUCLEOTIDE SEQUENCE [LARGE SCALE GENOMIC DNA]</scope>
    <source>
        <strain evidence="12 14">ATCC 35536</strain>
        <strain evidence="11 13">VPI DR56BR1116</strain>
    </source>
</reference>
<dbReference type="Proteomes" id="UP000016412">
    <property type="component" value="Unassembled WGS sequence"/>
</dbReference>
<gene>
    <name evidence="11" type="primary">fliL</name>
    <name evidence="12" type="ORF">HMPREF0860_1375</name>
    <name evidence="11" type="ORF">HMPREF1325_1179</name>
</gene>
<dbReference type="AlphaFoldDB" id="U1GTX5"/>
<dbReference type="EMBL" id="AVQI01000056">
    <property type="protein sequence ID" value="ERK01454.1"/>
    <property type="molecule type" value="Genomic_DNA"/>
</dbReference>
<keyword evidence="14" id="KW-1185">Reference proteome</keyword>
<evidence type="ECO:0000256" key="6">
    <source>
        <dbReference type="ARBA" id="ARBA00022692"/>
    </source>
</evidence>
<dbReference type="Proteomes" id="UP000016646">
    <property type="component" value="Unassembled WGS sequence"/>
</dbReference>
<dbReference type="eggNOG" id="COG1580">
    <property type="taxonomic scope" value="Bacteria"/>
</dbReference>
<proteinExistence type="inferred from homology"/>
<keyword evidence="8 10" id="KW-1133">Transmembrane helix</keyword>
<dbReference type="PATRIC" id="fig|1125725.3.peg.2022"/>
<dbReference type="GO" id="GO:0005886">
    <property type="term" value="C:plasma membrane"/>
    <property type="evidence" value="ECO:0007669"/>
    <property type="project" value="UniProtKB-SubCell"/>
</dbReference>
<name>U1GTX5_TRESO</name>
<evidence type="ECO:0000313" key="13">
    <source>
        <dbReference type="Proteomes" id="UP000016412"/>
    </source>
</evidence>
<comment type="subcellular location">
    <subcellularLocation>
        <location evidence="2">Cell membrane</location>
        <topology evidence="2">Single-pass membrane protein</topology>
    </subcellularLocation>
</comment>